<feature type="transmembrane region" description="Helical" evidence="7">
    <location>
        <begin position="113"/>
        <end position="134"/>
    </location>
</feature>
<name>A0A0M3K258_ANISI</name>
<dbReference type="AlphaFoldDB" id="A0A0M3K258"/>
<sequence length="201" mass="22664">MKKRLDDHRELLLGDRIDIHDDSDSISESSQLSGFNQWPHVFNLTNCIVGVSVLAMPYCLQQCGIVLGTILIGACSVLTKFTCHFLYKGAVLTRRRSYEALGLYAFGSKGRRLVEILMLLYLMSSIVSFMVVIGDIGPHVLAEYLQMLAPTQRLRILVMVFVFLFVIFPLSLVRNLDSLSVISIDAALFDVFDCFFHGGYW</sequence>
<keyword evidence="3 7" id="KW-0812">Transmembrane</keyword>
<dbReference type="Proteomes" id="UP000267096">
    <property type="component" value="Unassembled WGS sequence"/>
</dbReference>
<feature type="transmembrane region" description="Helical" evidence="7">
    <location>
        <begin position="154"/>
        <end position="173"/>
    </location>
</feature>
<dbReference type="PANTHER" id="PTHR22950">
    <property type="entry name" value="AMINO ACID TRANSPORTER"/>
    <property type="match status" value="1"/>
</dbReference>
<reference evidence="9 10" key="2">
    <citation type="submission" date="2018-11" db="EMBL/GenBank/DDBJ databases">
        <authorList>
            <consortium name="Pathogen Informatics"/>
        </authorList>
    </citation>
    <scope>NUCLEOTIDE SEQUENCE [LARGE SCALE GENOMIC DNA]</scope>
</reference>
<keyword evidence="10" id="KW-1185">Reference proteome</keyword>
<feature type="domain" description="Amino acid transporter transmembrane" evidence="8">
    <location>
        <begin position="38"/>
        <end position="189"/>
    </location>
</feature>
<evidence type="ECO:0000313" key="10">
    <source>
        <dbReference type="Proteomes" id="UP000267096"/>
    </source>
</evidence>
<dbReference type="GO" id="GO:0015179">
    <property type="term" value="F:L-amino acid transmembrane transporter activity"/>
    <property type="evidence" value="ECO:0007669"/>
    <property type="project" value="TreeGrafter"/>
</dbReference>
<accession>A0A0M3K258</accession>
<keyword evidence="5 7" id="KW-1133">Transmembrane helix</keyword>
<feature type="transmembrane region" description="Helical" evidence="7">
    <location>
        <begin position="64"/>
        <end position="87"/>
    </location>
</feature>
<dbReference type="WBParaSite" id="ASIM_0001498401-mRNA-1">
    <property type="protein sequence ID" value="ASIM_0001498401-mRNA-1"/>
    <property type="gene ID" value="ASIM_0001498401"/>
</dbReference>
<dbReference type="InterPro" id="IPR013057">
    <property type="entry name" value="AA_transpt_TM"/>
</dbReference>
<dbReference type="OrthoDB" id="5854977at2759"/>
<evidence type="ECO:0000313" key="9">
    <source>
        <dbReference type="EMBL" id="VDK52282.1"/>
    </source>
</evidence>
<keyword evidence="4" id="KW-0029">Amino-acid transport</keyword>
<evidence type="ECO:0000256" key="5">
    <source>
        <dbReference type="ARBA" id="ARBA00022989"/>
    </source>
</evidence>
<dbReference type="Pfam" id="PF01490">
    <property type="entry name" value="Aa_trans"/>
    <property type="match status" value="1"/>
</dbReference>
<feature type="transmembrane region" description="Helical" evidence="7">
    <location>
        <begin position="41"/>
        <end position="58"/>
    </location>
</feature>
<dbReference type="EMBL" id="UYRR01031737">
    <property type="protein sequence ID" value="VDK52282.1"/>
    <property type="molecule type" value="Genomic_DNA"/>
</dbReference>
<evidence type="ECO:0000256" key="2">
    <source>
        <dbReference type="ARBA" id="ARBA00022448"/>
    </source>
</evidence>
<organism evidence="11">
    <name type="scientific">Anisakis simplex</name>
    <name type="common">Herring worm</name>
    <dbReference type="NCBI Taxonomy" id="6269"/>
    <lineage>
        <taxon>Eukaryota</taxon>
        <taxon>Metazoa</taxon>
        <taxon>Ecdysozoa</taxon>
        <taxon>Nematoda</taxon>
        <taxon>Chromadorea</taxon>
        <taxon>Rhabditida</taxon>
        <taxon>Spirurina</taxon>
        <taxon>Ascaridomorpha</taxon>
        <taxon>Ascaridoidea</taxon>
        <taxon>Anisakidae</taxon>
        <taxon>Anisakis</taxon>
        <taxon>Anisakis simplex complex</taxon>
    </lineage>
</organism>
<evidence type="ECO:0000259" key="8">
    <source>
        <dbReference type="Pfam" id="PF01490"/>
    </source>
</evidence>
<proteinExistence type="predicted"/>
<evidence type="ECO:0000256" key="1">
    <source>
        <dbReference type="ARBA" id="ARBA00004141"/>
    </source>
</evidence>
<evidence type="ECO:0000313" key="11">
    <source>
        <dbReference type="WBParaSite" id="ASIM_0001498401-mRNA-1"/>
    </source>
</evidence>
<evidence type="ECO:0000256" key="6">
    <source>
        <dbReference type="ARBA" id="ARBA00023136"/>
    </source>
</evidence>
<keyword evidence="6 7" id="KW-0472">Membrane</keyword>
<dbReference type="GO" id="GO:0016020">
    <property type="term" value="C:membrane"/>
    <property type="evidence" value="ECO:0007669"/>
    <property type="project" value="UniProtKB-SubCell"/>
</dbReference>
<evidence type="ECO:0000256" key="4">
    <source>
        <dbReference type="ARBA" id="ARBA00022970"/>
    </source>
</evidence>
<reference evidence="11" key="1">
    <citation type="submission" date="2017-02" db="UniProtKB">
        <authorList>
            <consortium name="WormBaseParasite"/>
        </authorList>
    </citation>
    <scope>IDENTIFICATION</scope>
</reference>
<comment type="subcellular location">
    <subcellularLocation>
        <location evidence="1">Membrane</location>
        <topology evidence="1">Multi-pass membrane protein</topology>
    </subcellularLocation>
</comment>
<gene>
    <name evidence="9" type="ORF">ASIM_LOCUS14394</name>
</gene>
<protein>
    <submittedName>
        <fullName evidence="11">Aa_trans domain-containing protein</fullName>
    </submittedName>
</protein>
<keyword evidence="2" id="KW-0813">Transport</keyword>
<dbReference type="PANTHER" id="PTHR22950:SF646">
    <property type="entry name" value="SODIUM-COUPLED NEUTRAL AMINO ACID TRANSPORTER 10-RELATED"/>
    <property type="match status" value="1"/>
</dbReference>
<evidence type="ECO:0000256" key="7">
    <source>
        <dbReference type="SAM" id="Phobius"/>
    </source>
</evidence>
<evidence type="ECO:0000256" key="3">
    <source>
        <dbReference type="ARBA" id="ARBA00022692"/>
    </source>
</evidence>